<reference evidence="2 3" key="2">
    <citation type="journal article" date="2016" name="PLoS ONE">
        <title>Plasmid Characterization and Chromosome Analysis of Two netF+ Clostridium perfringens Isolates Associated with Foal and Canine Necrotizing Enteritis.</title>
        <authorList>
            <person name="Mehdizadeh Gohari I."/>
            <person name="Kropinski A.M."/>
            <person name="Weese S.J."/>
            <person name="Parreira V.R."/>
            <person name="Whitehead A.E."/>
            <person name="Boerlin P."/>
            <person name="Prescott J.F."/>
        </authorList>
    </citation>
    <scope>NUCLEOTIDE SEQUENCE [LARGE SCALE GENOMIC DNA]</scope>
    <source>
        <strain evidence="2 3">JP838</strain>
    </source>
</reference>
<dbReference type="OrthoDB" id="1652900at2"/>
<evidence type="ECO:0000313" key="2">
    <source>
        <dbReference type="EMBL" id="AMN35160.1"/>
    </source>
</evidence>
<geneLocation type="plasmid" evidence="1">
    <name>pCP718netF</name>
</geneLocation>
<evidence type="ECO:0000313" key="3">
    <source>
        <dbReference type="Proteomes" id="UP000070260"/>
    </source>
</evidence>
<accession>A0A0N7BV77</accession>
<dbReference type="EMBL" id="KP739975">
    <property type="protein sequence ID" value="AKF16578.1"/>
    <property type="molecule type" value="Genomic_DNA"/>
</dbReference>
<dbReference type="AlphaFoldDB" id="A0A0N7BV77"/>
<gene>
    <name evidence="2" type="ORF">JFP838_05130</name>
</gene>
<keyword evidence="1" id="KW-0614">Plasmid</keyword>
<protein>
    <submittedName>
        <fullName evidence="1">Uncharacterized protein</fullName>
    </submittedName>
</protein>
<dbReference type="EMBL" id="CP010994">
    <property type="protein sequence ID" value="AMN35160.1"/>
    <property type="molecule type" value="Genomic_DNA"/>
</dbReference>
<reference evidence="1" key="1">
    <citation type="journal article" date="2015" name="PLoS ONE">
        <title>A Novel Pore-Forming Toxin in Type A Clostridium perfringens Is Associated with Both Fatal Canine Hemorrhagic Gastroenteritis and Fatal Foal Necrotizing Enterocolitis.</title>
        <authorList>
            <person name="Gohari I.M."/>
            <person name="Parreira V.R."/>
            <person name="Nowell V.J."/>
            <person name="Nicholson V.M."/>
            <person name="Oliphant K."/>
            <person name="Prescott J.F."/>
        </authorList>
    </citation>
    <scope>NUCLEOTIDE SEQUENCE</scope>
    <source>
        <strain evidence="1">JP718</strain>
        <plasmid evidence="1">pCP718netF</plasmid>
    </source>
</reference>
<name>A0A0N7BV77_CLOPF</name>
<sequence length="154" mass="17878">MENLWGDFKPTLINTPNSILDTSIKQLKTISNNFIYAELAQSHGNEIVNITSGRFYKFNFAFLIKSKYLENYSFKAFSIHYDLISYPLQLKIDETIKKSIRSQIMSLGKDPNQSQITISNENEFIAILKFILQSEKMKEIINTLYSISKENLTF</sequence>
<proteinExistence type="predicted"/>
<dbReference type="RefSeq" id="WP_061426994.1">
    <property type="nucleotide sequence ID" value="NZ_CATNZO010000001.1"/>
</dbReference>
<dbReference type="Proteomes" id="UP000070260">
    <property type="component" value="Chromosome"/>
</dbReference>
<dbReference type="PATRIC" id="fig|1502.177.peg.1026"/>
<evidence type="ECO:0000313" key="1">
    <source>
        <dbReference type="EMBL" id="AKF16578.1"/>
    </source>
</evidence>
<organism evidence="1">
    <name type="scientific">Clostridium perfringens</name>
    <dbReference type="NCBI Taxonomy" id="1502"/>
    <lineage>
        <taxon>Bacteria</taxon>
        <taxon>Bacillati</taxon>
        <taxon>Bacillota</taxon>
        <taxon>Clostridia</taxon>
        <taxon>Eubacteriales</taxon>
        <taxon>Clostridiaceae</taxon>
        <taxon>Clostridium</taxon>
    </lineage>
</organism>